<dbReference type="EMBL" id="VLLE01000004">
    <property type="protein sequence ID" value="TWI81414.1"/>
    <property type="molecule type" value="Genomic_DNA"/>
</dbReference>
<dbReference type="GO" id="GO:0016740">
    <property type="term" value="F:transferase activity"/>
    <property type="evidence" value="ECO:0007669"/>
    <property type="project" value="UniProtKB-KW"/>
</dbReference>
<dbReference type="Pfam" id="PF13524">
    <property type="entry name" value="Glyco_trans_1_2"/>
    <property type="match status" value="1"/>
</dbReference>
<feature type="domain" description="Spore protein YkvP/CgeB glycosyl transferase-like" evidence="1">
    <location>
        <begin position="234"/>
        <end position="371"/>
    </location>
</feature>
<protein>
    <submittedName>
        <fullName evidence="2">Glycosyl transferase family 1</fullName>
    </submittedName>
</protein>
<dbReference type="OrthoDB" id="9813806at2"/>
<dbReference type="InterPro" id="IPR055259">
    <property type="entry name" value="YkvP/CgeB_Glyco_trans-like"/>
</dbReference>
<dbReference type="AlphaFoldDB" id="A0A562SK90"/>
<sequence>MRILKFDLLYPDAYFRQIQERDSAYIQGCSLEQYVQWIHSQQIAYGEVISEAFEKAGWEVIDFYNQDLLYRQKLQAETGIKPSFFQLLSSAKRRMFYHVPLQDLVAAVTRKEVRAQILNDVLIQEAVAYYKPDVIFLREPAQVNNVLFRELKKNHLVVTLIGCNIAHPVNWSPLHSDLIYTIIPEYDAFFRINGIASSLFEYGIIEEAHKSVAKDIGVSFVGLLGTKEQMQKTLLMEAIAAQHPFQWWGPKGPLLDSFPHLVKSWQGIVAGKEMYEVYRRSKIVVNDYVDTANNKALNMRIKEVMGAGSFLLTRFAENIRFLEEANTLKTFTTEADCSTMITHYLLHEEEREAIARNGYVFASEHFSSKRMLGPMIKEIAAALLKKRS</sequence>
<dbReference type="Proteomes" id="UP000316167">
    <property type="component" value="Unassembled WGS sequence"/>
</dbReference>
<evidence type="ECO:0000313" key="2">
    <source>
        <dbReference type="EMBL" id="TWI81414.1"/>
    </source>
</evidence>
<reference evidence="2 3" key="1">
    <citation type="journal article" date="2015" name="Stand. Genomic Sci.">
        <title>Genomic Encyclopedia of Bacterial and Archaeal Type Strains, Phase III: the genomes of soil and plant-associated and newly described type strains.</title>
        <authorList>
            <person name="Whitman W.B."/>
            <person name="Woyke T."/>
            <person name="Klenk H.P."/>
            <person name="Zhou Y."/>
            <person name="Lilburn T.G."/>
            <person name="Beck B.J."/>
            <person name="De Vos P."/>
            <person name="Vandamme P."/>
            <person name="Eisen J.A."/>
            <person name="Garrity G."/>
            <person name="Hugenholtz P."/>
            <person name="Kyrpides N.C."/>
        </authorList>
    </citation>
    <scope>NUCLEOTIDE SEQUENCE [LARGE SCALE GENOMIC DNA]</scope>
    <source>
        <strain evidence="2 3">CGMCC 1.7271</strain>
    </source>
</reference>
<keyword evidence="2" id="KW-0808">Transferase</keyword>
<keyword evidence="3" id="KW-1185">Reference proteome</keyword>
<dbReference type="RefSeq" id="WP_144886612.1">
    <property type="nucleotide sequence ID" value="NZ_VLLE01000004.1"/>
</dbReference>
<proteinExistence type="predicted"/>
<comment type="caution">
    <text evidence="2">The sequence shown here is derived from an EMBL/GenBank/DDBJ whole genome shotgun (WGS) entry which is preliminary data.</text>
</comment>
<gene>
    <name evidence="2" type="ORF">IQ13_2432</name>
</gene>
<evidence type="ECO:0000259" key="1">
    <source>
        <dbReference type="Pfam" id="PF13524"/>
    </source>
</evidence>
<organism evidence="2 3">
    <name type="scientific">Lacibacter cauensis</name>
    <dbReference type="NCBI Taxonomy" id="510947"/>
    <lineage>
        <taxon>Bacteria</taxon>
        <taxon>Pseudomonadati</taxon>
        <taxon>Bacteroidota</taxon>
        <taxon>Chitinophagia</taxon>
        <taxon>Chitinophagales</taxon>
        <taxon>Chitinophagaceae</taxon>
        <taxon>Lacibacter</taxon>
    </lineage>
</organism>
<accession>A0A562SK90</accession>
<name>A0A562SK90_9BACT</name>
<evidence type="ECO:0000313" key="3">
    <source>
        <dbReference type="Proteomes" id="UP000316167"/>
    </source>
</evidence>